<reference evidence="3 4" key="1">
    <citation type="journal article" date="2018" name="J. Microbiol.">
        <title>Baekduia soli gen. nov., sp. nov., a novel bacterium isolated from the soil of Baekdu Mountain and proposal of a novel family name, Baekduiaceae fam. nov.</title>
        <authorList>
            <person name="An D.S."/>
            <person name="Siddiqi M.Z."/>
            <person name="Kim K.H."/>
            <person name="Yu H.S."/>
            <person name="Im W.T."/>
        </authorList>
    </citation>
    <scope>NUCLEOTIDE SEQUENCE [LARGE SCALE GENOMIC DNA]</scope>
    <source>
        <strain evidence="3 4">BR7-21</strain>
    </source>
</reference>
<evidence type="ECO:0008006" key="5">
    <source>
        <dbReference type="Google" id="ProtNLM"/>
    </source>
</evidence>
<organism evidence="3 4">
    <name type="scientific">Baekduia soli</name>
    <dbReference type="NCBI Taxonomy" id="496014"/>
    <lineage>
        <taxon>Bacteria</taxon>
        <taxon>Bacillati</taxon>
        <taxon>Actinomycetota</taxon>
        <taxon>Thermoleophilia</taxon>
        <taxon>Solirubrobacterales</taxon>
        <taxon>Baekduiaceae</taxon>
        <taxon>Baekduia</taxon>
    </lineage>
</organism>
<dbReference type="EMBL" id="CP042430">
    <property type="protein sequence ID" value="QEC46993.1"/>
    <property type="molecule type" value="Genomic_DNA"/>
</dbReference>
<dbReference type="Proteomes" id="UP000321805">
    <property type="component" value="Chromosome"/>
</dbReference>
<feature type="transmembrane region" description="Helical" evidence="2">
    <location>
        <begin position="149"/>
        <end position="170"/>
    </location>
</feature>
<proteinExistence type="predicted"/>
<evidence type="ECO:0000256" key="2">
    <source>
        <dbReference type="SAM" id="Phobius"/>
    </source>
</evidence>
<evidence type="ECO:0000313" key="4">
    <source>
        <dbReference type="Proteomes" id="UP000321805"/>
    </source>
</evidence>
<feature type="transmembrane region" description="Helical" evidence="2">
    <location>
        <begin position="120"/>
        <end position="143"/>
    </location>
</feature>
<keyword evidence="2" id="KW-0472">Membrane</keyword>
<dbReference type="KEGG" id="bsol:FSW04_04910"/>
<evidence type="ECO:0000313" key="3">
    <source>
        <dbReference type="EMBL" id="QEC46993.1"/>
    </source>
</evidence>
<evidence type="ECO:0000256" key="1">
    <source>
        <dbReference type="SAM" id="MobiDB-lite"/>
    </source>
</evidence>
<sequence length="328" mass="34211">MRPLNLGETLDASLNVVRASWRTLAAVMLVMAVPIQLVDIAIVSATTDSYQVGSSSLTGAGSNTTYADQGAYAAGQVVIQVLGLVGYLLGTVACYRAIADTHLGRPTSARASLRFAARRLSAALWLTIMLVVGLLGAFLALVVPGIFLVIAWSVAFPVLLVEGKVGRAALARSYRLVQGRWWATLGRLAVAYILVTVVTAVASAIILVPALAVVSDTSFAALALDHAANLVVSLVTTPFLAAVTTFVYFDLRVRKEGFDLTRLAGDMGPGEDADRRTYGAGGPQDVPRDAFGNPVVGRDDAPVSVPPPAPGGWAPPVAPPPQRPLSGD</sequence>
<feature type="transmembrane region" description="Helical" evidence="2">
    <location>
        <begin position="190"/>
        <end position="214"/>
    </location>
</feature>
<dbReference type="RefSeq" id="WP_146916856.1">
    <property type="nucleotide sequence ID" value="NZ_CP042430.1"/>
</dbReference>
<feature type="transmembrane region" description="Helical" evidence="2">
    <location>
        <begin position="77"/>
        <end position="99"/>
    </location>
</feature>
<feature type="region of interest" description="Disordered" evidence="1">
    <location>
        <begin position="264"/>
        <end position="328"/>
    </location>
</feature>
<gene>
    <name evidence="3" type="ORF">FSW04_04910</name>
</gene>
<accession>A0A5B8U1X0</accession>
<protein>
    <recommendedName>
        <fullName evidence="5">Glycerophosphoryl diester phosphodiesterase membrane domain-containing protein</fullName>
    </recommendedName>
</protein>
<feature type="transmembrane region" description="Helical" evidence="2">
    <location>
        <begin position="226"/>
        <end position="249"/>
    </location>
</feature>
<keyword evidence="4" id="KW-1185">Reference proteome</keyword>
<feature type="compositionally biased region" description="Pro residues" evidence="1">
    <location>
        <begin position="316"/>
        <end position="328"/>
    </location>
</feature>
<feature type="transmembrane region" description="Helical" evidence="2">
    <location>
        <begin position="21"/>
        <end position="45"/>
    </location>
</feature>
<keyword evidence="2" id="KW-0812">Transmembrane</keyword>
<keyword evidence="2" id="KW-1133">Transmembrane helix</keyword>
<name>A0A5B8U1X0_9ACTN</name>
<dbReference type="OrthoDB" id="121140at2"/>
<dbReference type="AlphaFoldDB" id="A0A5B8U1X0"/>